<dbReference type="SUPFAM" id="SSF57667">
    <property type="entry name" value="beta-beta-alpha zinc fingers"/>
    <property type="match status" value="1"/>
</dbReference>
<dbReference type="InterPro" id="IPR036236">
    <property type="entry name" value="Znf_C2H2_sf"/>
</dbReference>
<dbReference type="EMBL" id="VUJU01012479">
    <property type="protein sequence ID" value="KAF0707589.1"/>
    <property type="molecule type" value="Genomic_DNA"/>
</dbReference>
<sequence>CDVCEKVFTVKSNMLRHEKSHKQIKFTCGDCKQVFSRRDDLVNHVQKKHAYIDKEKNILISRLIFDYRMGKTPPSSTTSLH</sequence>
<evidence type="ECO:0000313" key="4">
    <source>
        <dbReference type="Proteomes" id="UP000478052"/>
    </source>
</evidence>
<dbReference type="Gene3D" id="3.30.160.60">
    <property type="entry name" value="Classic Zinc Finger"/>
    <property type="match status" value="2"/>
</dbReference>
<reference evidence="3 4" key="1">
    <citation type="submission" date="2019-08" db="EMBL/GenBank/DDBJ databases">
        <title>Whole genome of Aphis craccivora.</title>
        <authorList>
            <person name="Voronova N.V."/>
            <person name="Shulinski R.S."/>
            <person name="Bandarenka Y.V."/>
            <person name="Zhorov D.G."/>
            <person name="Warner D."/>
        </authorList>
    </citation>
    <scope>NUCLEOTIDE SEQUENCE [LARGE SCALE GENOMIC DNA]</scope>
    <source>
        <strain evidence="3">180601</strain>
        <tissue evidence="3">Whole Body</tissue>
    </source>
</reference>
<dbReference type="Pfam" id="PF00096">
    <property type="entry name" value="zf-C2H2"/>
    <property type="match status" value="2"/>
</dbReference>
<gene>
    <name evidence="3" type="ORF">FWK35_00034879</name>
</gene>
<keyword evidence="4" id="KW-1185">Reference proteome</keyword>
<evidence type="ECO:0000313" key="3">
    <source>
        <dbReference type="EMBL" id="KAF0707589.1"/>
    </source>
</evidence>
<protein>
    <submittedName>
        <fullName evidence="3">Zinc finger protein 532-like</fullName>
    </submittedName>
</protein>
<dbReference type="PROSITE" id="PS00028">
    <property type="entry name" value="ZINC_FINGER_C2H2_1"/>
    <property type="match status" value="2"/>
</dbReference>
<dbReference type="OrthoDB" id="407106at2759"/>
<keyword evidence="1" id="KW-0863">Zinc-finger</keyword>
<feature type="domain" description="C2H2-type" evidence="2">
    <location>
        <begin position="1"/>
        <end position="26"/>
    </location>
</feature>
<feature type="domain" description="C2H2-type" evidence="2">
    <location>
        <begin position="26"/>
        <end position="50"/>
    </location>
</feature>
<dbReference type="SMART" id="SM00355">
    <property type="entry name" value="ZnF_C2H2"/>
    <property type="match status" value="2"/>
</dbReference>
<feature type="non-terminal residue" evidence="3">
    <location>
        <position position="1"/>
    </location>
</feature>
<dbReference type="GO" id="GO:0008270">
    <property type="term" value="F:zinc ion binding"/>
    <property type="evidence" value="ECO:0007669"/>
    <property type="project" value="UniProtKB-KW"/>
</dbReference>
<dbReference type="PROSITE" id="PS50157">
    <property type="entry name" value="ZINC_FINGER_C2H2_2"/>
    <property type="match status" value="2"/>
</dbReference>
<evidence type="ECO:0000259" key="2">
    <source>
        <dbReference type="PROSITE" id="PS50157"/>
    </source>
</evidence>
<evidence type="ECO:0000256" key="1">
    <source>
        <dbReference type="PROSITE-ProRule" id="PRU00042"/>
    </source>
</evidence>
<keyword evidence="1" id="KW-0479">Metal-binding</keyword>
<dbReference type="Proteomes" id="UP000478052">
    <property type="component" value="Unassembled WGS sequence"/>
</dbReference>
<organism evidence="3 4">
    <name type="scientific">Aphis craccivora</name>
    <name type="common">Cowpea aphid</name>
    <dbReference type="NCBI Taxonomy" id="307492"/>
    <lineage>
        <taxon>Eukaryota</taxon>
        <taxon>Metazoa</taxon>
        <taxon>Ecdysozoa</taxon>
        <taxon>Arthropoda</taxon>
        <taxon>Hexapoda</taxon>
        <taxon>Insecta</taxon>
        <taxon>Pterygota</taxon>
        <taxon>Neoptera</taxon>
        <taxon>Paraneoptera</taxon>
        <taxon>Hemiptera</taxon>
        <taxon>Sternorrhyncha</taxon>
        <taxon>Aphidomorpha</taxon>
        <taxon>Aphidoidea</taxon>
        <taxon>Aphididae</taxon>
        <taxon>Aphidini</taxon>
        <taxon>Aphis</taxon>
        <taxon>Aphis</taxon>
    </lineage>
</organism>
<dbReference type="AlphaFoldDB" id="A0A6G0VSG3"/>
<keyword evidence="1" id="KW-0862">Zinc</keyword>
<comment type="caution">
    <text evidence="3">The sequence shown here is derived from an EMBL/GenBank/DDBJ whole genome shotgun (WGS) entry which is preliminary data.</text>
</comment>
<dbReference type="InterPro" id="IPR013087">
    <property type="entry name" value="Znf_C2H2_type"/>
</dbReference>
<proteinExistence type="predicted"/>
<accession>A0A6G0VSG3</accession>
<name>A0A6G0VSG3_APHCR</name>